<comment type="subcellular location">
    <subcellularLocation>
        <location evidence="2">Chromosome</location>
        <location evidence="2">Centromere</location>
        <location evidence="2">Kinetochore</location>
    </subcellularLocation>
    <subcellularLocation>
        <location evidence="1">Nucleus</location>
    </subcellularLocation>
</comment>
<dbReference type="GO" id="GO:0000776">
    <property type="term" value="C:kinetochore"/>
    <property type="evidence" value="ECO:0007669"/>
    <property type="project" value="UniProtKB-KW"/>
</dbReference>
<keyword evidence="6" id="KW-0677">Repeat</keyword>
<dbReference type="GO" id="GO:0051301">
    <property type="term" value="P:cell division"/>
    <property type="evidence" value="ECO:0007669"/>
    <property type="project" value="UniProtKB-KW"/>
</dbReference>
<keyword evidence="4 16" id="KW-0853">WD repeat</keyword>
<keyword evidence="7" id="KW-0498">Mitosis</keyword>
<sequence length="404" mass="44999">METAELPEPQEPQDPEPASETSEQPATGNLVVPVEVHRPMTTTTSNKDPPTPKTFIPGLQPVQTTFSSTLRTYPTKKVKINLQKNQIKNPPSDAISAVEFGPNSTQFLLVSSWDSTVRLYDIHANSMRLKYNHDQPVLDVAFQDAVHAYSGGLGCTLKMYDINANAETIMGSHEKAIRKIEYCSSVNAILTGGWDAAVKLWDPRTPTCVGTYLQPDTVLALSVCGDKFVVGTAKRKVCIWDLRNMAGMFQRRESSLKYQTRCIKGFPNEQGYVLSSIEGRVAVEYLDTTPEAQKKKYAFKCHRIKENGIENIYPVNAISFHTTYNTFATGGSDGYVNIWDGFNKKRLCQFHKYNAGVAALSFSHDGSVLAIGVSFLDPAEITPVVHDEKEIYIRYVNDQETKPK</sequence>
<evidence type="ECO:0000256" key="10">
    <source>
        <dbReference type="ARBA" id="ARBA00023242"/>
    </source>
</evidence>
<evidence type="ECO:0000256" key="13">
    <source>
        <dbReference type="ARBA" id="ARBA00023328"/>
    </source>
</evidence>
<feature type="repeat" description="WD" evidence="16">
    <location>
        <begin position="170"/>
        <end position="211"/>
    </location>
</feature>
<dbReference type="GO" id="GO:0005634">
    <property type="term" value="C:nucleus"/>
    <property type="evidence" value="ECO:0007669"/>
    <property type="project" value="UniProtKB-SubCell"/>
</dbReference>
<dbReference type="SUPFAM" id="SSF50978">
    <property type="entry name" value="WD40 repeat-like"/>
    <property type="match status" value="1"/>
</dbReference>
<evidence type="ECO:0000256" key="17">
    <source>
        <dbReference type="SAM" id="MobiDB-lite"/>
    </source>
</evidence>
<dbReference type="GO" id="GO:0007059">
    <property type="term" value="P:chromosome segregation"/>
    <property type="evidence" value="ECO:0007669"/>
    <property type="project" value="UniProtKB-KW"/>
</dbReference>
<dbReference type="Pfam" id="PF00400">
    <property type="entry name" value="WD40"/>
    <property type="match status" value="3"/>
</dbReference>
<accession>A0AAV7IQC5</accession>
<keyword evidence="12" id="KW-0131">Cell cycle</keyword>
<dbReference type="InterPro" id="IPR015943">
    <property type="entry name" value="WD40/YVTN_repeat-like_dom_sf"/>
</dbReference>
<dbReference type="Proteomes" id="UP000826195">
    <property type="component" value="Unassembled WGS sequence"/>
</dbReference>
<keyword evidence="10" id="KW-0539">Nucleus</keyword>
<evidence type="ECO:0000256" key="8">
    <source>
        <dbReference type="ARBA" id="ARBA00022829"/>
    </source>
</evidence>
<evidence type="ECO:0000256" key="2">
    <source>
        <dbReference type="ARBA" id="ARBA00004629"/>
    </source>
</evidence>
<dbReference type="InterPro" id="IPR020472">
    <property type="entry name" value="WD40_PAC1"/>
</dbReference>
<name>A0AAV7IQC5_COTGL</name>
<dbReference type="PRINTS" id="PR00320">
    <property type="entry name" value="GPROTEINBRPT"/>
</dbReference>
<dbReference type="SMART" id="SM00320">
    <property type="entry name" value="WD40"/>
    <property type="match status" value="5"/>
</dbReference>
<keyword evidence="5" id="KW-0132">Cell division</keyword>
<evidence type="ECO:0000256" key="11">
    <source>
        <dbReference type="ARBA" id="ARBA00023254"/>
    </source>
</evidence>
<dbReference type="PROSITE" id="PS50082">
    <property type="entry name" value="WD_REPEATS_2"/>
    <property type="match status" value="2"/>
</dbReference>
<protein>
    <recommendedName>
        <fullName evidence="15">Mitotic checkpoint protein BUB3</fullName>
    </recommendedName>
</protein>
<evidence type="ECO:0000256" key="1">
    <source>
        <dbReference type="ARBA" id="ARBA00004123"/>
    </source>
</evidence>
<evidence type="ECO:0000256" key="16">
    <source>
        <dbReference type="PROSITE-ProRule" id="PRU00221"/>
    </source>
</evidence>
<dbReference type="PANTHER" id="PTHR10971">
    <property type="entry name" value="MRNA EXPORT FACTOR AND BUB3"/>
    <property type="match status" value="1"/>
</dbReference>
<keyword evidence="3" id="KW-0158">Chromosome</keyword>
<evidence type="ECO:0000256" key="9">
    <source>
        <dbReference type="ARBA" id="ARBA00022838"/>
    </source>
</evidence>
<feature type="repeat" description="WD" evidence="16">
    <location>
        <begin position="315"/>
        <end position="340"/>
    </location>
</feature>
<evidence type="ECO:0000256" key="3">
    <source>
        <dbReference type="ARBA" id="ARBA00022454"/>
    </source>
</evidence>
<comment type="similarity">
    <text evidence="14">Belongs to the WD repeat BUB3 family.</text>
</comment>
<evidence type="ECO:0000313" key="19">
    <source>
        <dbReference type="Proteomes" id="UP000826195"/>
    </source>
</evidence>
<evidence type="ECO:0000256" key="4">
    <source>
        <dbReference type="ARBA" id="ARBA00022574"/>
    </source>
</evidence>
<evidence type="ECO:0000256" key="5">
    <source>
        <dbReference type="ARBA" id="ARBA00022618"/>
    </source>
</evidence>
<gene>
    <name evidence="18" type="primary">BUB3</name>
    <name evidence="18" type="ORF">KQX54_013103</name>
</gene>
<dbReference type="EMBL" id="JAHXZJ010001119">
    <property type="protein sequence ID" value="KAH0554840.1"/>
    <property type="molecule type" value="Genomic_DNA"/>
</dbReference>
<keyword evidence="13" id="KW-0137">Centromere</keyword>
<dbReference type="GO" id="GO:0051321">
    <property type="term" value="P:meiotic cell cycle"/>
    <property type="evidence" value="ECO:0007669"/>
    <property type="project" value="UniProtKB-KW"/>
</dbReference>
<evidence type="ECO:0000256" key="14">
    <source>
        <dbReference type="ARBA" id="ARBA00037960"/>
    </source>
</evidence>
<feature type="region of interest" description="Disordered" evidence="17">
    <location>
        <begin position="1"/>
        <end position="59"/>
    </location>
</feature>
<evidence type="ECO:0000256" key="6">
    <source>
        <dbReference type="ARBA" id="ARBA00022737"/>
    </source>
</evidence>
<keyword evidence="19" id="KW-1185">Reference proteome</keyword>
<evidence type="ECO:0000256" key="7">
    <source>
        <dbReference type="ARBA" id="ARBA00022776"/>
    </source>
</evidence>
<dbReference type="AlphaFoldDB" id="A0AAV7IQC5"/>
<evidence type="ECO:0000313" key="18">
    <source>
        <dbReference type="EMBL" id="KAH0554840.1"/>
    </source>
</evidence>
<comment type="caution">
    <text evidence="18">The sequence shown here is derived from an EMBL/GenBank/DDBJ whole genome shotgun (WGS) entry which is preliminary data.</text>
</comment>
<proteinExistence type="inferred from homology"/>
<dbReference type="InterPro" id="IPR001680">
    <property type="entry name" value="WD40_rpt"/>
</dbReference>
<dbReference type="Gene3D" id="2.130.10.10">
    <property type="entry name" value="YVTN repeat-like/Quinoprotein amine dehydrogenase"/>
    <property type="match status" value="1"/>
</dbReference>
<dbReference type="PROSITE" id="PS50294">
    <property type="entry name" value="WD_REPEATS_REGION"/>
    <property type="match status" value="1"/>
</dbReference>
<evidence type="ECO:0000256" key="12">
    <source>
        <dbReference type="ARBA" id="ARBA00023306"/>
    </source>
</evidence>
<keyword evidence="11" id="KW-0469">Meiosis</keyword>
<dbReference type="InterPro" id="IPR036322">
    <property type="entry name" value="WD40_repeat_dom_sf"/>
</dbReference>
<reference evidence="18 19" key="1">
    <citation type="journal article" date="2021" name="J. Hered.">
        <title>A chromosome-level genome assembly of the parasitoid wasp, Cotesia glomerata (Hymenoptera: Braconidae).</title>
        <authorList>
            <person name="Pinto B.J."/>
            <person name="Weis J.J."/>
            <person name="Gamble T."/>
            <person name="Ode P.J."/>
            <person name="Paul R."/>
            <person name="Zaspel J.M."/>
        </authorList>
    </citation>
    <scope>NUCLEOTIDE SEQUENCE [LARGE SCALE GENOMIC DNA]</scope>
    <source>
        <strain evidence="18">CgM1</strain>
    </source>
</reference>
<dbReference type="FunFam" id="2.130.10.10:FF:000047">
    <property type="entry name" value="Mitotic checkpoint protein bub3, putative"/>
    <property type="match status" value="1"/>
</dbReference>
<organism evidence="18 19">
    <name type="scientific">Cotesia glomerata</name>
    <name type="common">Lepidopteran parasitic wasp</name>
    <name type="synonym">Apanteles glomeratus</name>
    <dbReference type="NCBI Taxonomy" id="32391"/>
    <lineage>
        <taxon>Eukaryota</taxon>
        <taxon>Metazoa</taxon>
        <taxon>Ecdysozoa</taxon>
        <taxon>Arthropoda</taxon>
        <taxon>Hexapoda</taxon>
        <taxon>Insecta</taxon>
        <taxon>Pterygota</taxon>
        <taxon>Neoptera</taxon>
        <taxon>Endopterygota</taxon>
        <taxon>Hymenoptera</taxon>
        <taxon>Apocrita</taxon>
        <taxon>Ichneumonoidea</taxon>
        <taxon>Braconidae</taxon>
        <taxon>Microgastrinae</taxon>
        <taxon>Cotesia</taxon>
    </lineage>
</organism>
<evidence type="ECO:0000256" key="15">
    <source>
        <dbReference type="ARBA" id="ARBA00040107"/>
    </source>
</evidence>
<keyword evidence="9" id="KW-0995">Kinetochore</keyword>
<keyword evidence="8" id="KW-0159">Chromosome partition</keyword>